<keyword evidence="2" id="KW-1185">Reference proteome</keyword>
<sequence length="113" mass="12664">MKNTASNTPSKLLRAATCCKIIAQVFETMPRIITTQANHFLGNQSPIASHCIRPRSLIPGHHNPGIPLGLQPRFPPHVLSSTNNRRPLPFPWQPNQDLKNLFFPKSFLNPKPP</sequence>
<evidence type="ECO:0000313" key="1">
    <source>
        <dbReference type="EMBL" id="GFU50572.1"/>
    </source>
</evidence>
<gene>
    <name evidence="1" type="ORF">NPIL_286361</name>
</gene>
<dbReference type="EMBL" id="BMAW01037951">
    <property type="protein sequence ID" value="GFU50572.1"/>
    <property type="molecule type" value="Genomic_DNA"/>
</dbReference>
<accession>A0A8X6ULY1</accession>
<protein>
    <submittedName>
        <fullName evidence="1">Uncharacterized protein</fullName>
    </submittedName>
</protein>
<reference evidence="1" key="1">
    <citation type="submission" date="2020-08" db="EMBL/GenBank/DDBJ databases">
        <title>Multicomponent nature underlies the extraordinary mechanical properties of spider dragline silk.</title>
        <authorList>
            <person name="Kono N."/>
            <person name="Nakamura H."/>
            <person name="Mori M."/>
            <person name="Yoshida Y."/>
            <person name="Ohtoshi R."/>
            <person name="Malay A.D."/>
            <person name="Moran D.A.P."/>
            <person name="Tomita M."/>
            <person name="Numata K."/>
            <person name="Arakawa K."/>
        </authorList>
    </citation>
    <scope>NUCLEOTIDE SEQUENCE</scope>
</reference>
<name>A0A8X6ULY1_NEPPI</name>
<evidence type="ECO:0000313" key="2">
    <source>
        <dbReference type="Proteomes" id="UP000887013"/>
    </source>
</evidence>
<comment type="caution">
    <text evidence="1">The sequence shown here is derived from an EMBL/GenBank/DDBJ whole genome shotgun (WGS) entry which is preliminary data.</text>
</comment>
<proteinExistence type="predicted"/>
<dbReference type="AlphaFoldDB" id="A0A8X6ULY1"/>
<dbReference type="Proteomes" id="UP000887013">
    <property type="component" value="Unassembled WGS sequence"/>
</dbReference>
<organism evidence="1 2">
    <name type="scientific">Nephila pilipes</name>
    <name type="common">Giant wood spider</name>
    <name type="synonym">Nephila maculata</name>
    <dbReference type="NCBI Taxonomy" id="299642"/>
    <lineage>
        <taxon>Eukaryota</taxon>
        <taxon>Metazoa</taxon>
        <taxon>Ecdysozoa</taxon>
        <taxon>Arthropoda</taxon>
        <taxon>Chelicerata</taxon>
        <taxon>Arachnida</taxon>
        <taxon>Araneae</taxon>
        <taxon>Araneomorphae</taxon>
        <taxon>Entelegynae</taxon>
        <taxon>Araneoidea</taxon>
        <taxon>Nephilidae</taxon>
        <taxon>Nephila</taxon>
    </lineage>
</organism>